<feature type="compositionally biased region" description="Polar residues" evidence="6">
    <location>
        <begin position="15"/>
        <end position="48"/>
    </location>
</feature>
<evidence type="ECO:0000256" key="3">
    <source>
        <dbReference type="ARBA" id="ARBA00022692"/>
    </source>
</evidence>
<proteinExistence type="inferred from homology"/>
<feature type="region of interest" description="Disordered" evidence="6">
    <location>
        <begin position="1"/>
        <end position="48"/>
    </location>
</feature>
<comment type="similarity">
    <text evidence="2">Belongs to the CD225/Dispanin family.</text>
</comment>
<keyword evidence="3 7" id="KW-0812">Transmembrane</keyword>
<dbReference type="OrthoDB" id="6239002at2759"/>
<dbReference type="GO" id="GO:0016020">
    <property type="term" value="C:membrane"/>
    <property type="evidence" value="ECO:0007669"/>
    <property type="project" value="UniProtKB-SubCell"/>
</dbReference>
<dbReference type="InterPro" id="IPR007593">
    <property type="entry name" value="CD225/Dispanin_fam"/>
</dbReference>
<protein>
    <submittedName>
        <fullName evidence="8">Uncharacterized protein</fullName>
    </submittedName>
</protein>
<dbReference type="AlphaFoldDB" id="A0A8T0DLW8"/>
<feature type="transmembrane region" description="Helical" evidence="7">
    <location>
        <begin position="203"/>
        <end position="227"/>
    </location>
</feature>
<comment type="caution">
    <text evidence="8">The sequence shown here is derived from an EMBL/GenBank/DDBJ whole genome shotgun (WGS) entry which is preliminary data.</text>
</comment>
<dbReference type="EMBL" id="JTDF01002327">
    <property type="protein sequence ID" value="KAF8568919.1"/>
    <property type="molecule type" value="Genomic_DNA"/>
</dbReference>
<reference evidence="8 9" key="1">
    <citation type="submission" date="2019-07" db="EMBL/GenBank/DDBJ databases">
        <title>Annotation for the trematode Paragonimus westermani.</title>
        <authorList>
            <person name="Choi Y.-J."/>
        </authorList>
    </citation>
    <scope>NUCLEOTIDE SEQUENCE [LARGE SCALE GENOMIC DNA]</scope>
    <source>
        <strain evidence="8">180907_Pwestermani</strain>
    </source>
</reference>
<name>A0A8T0DLW8_9TREM</name>
<sequence>MSAIYEKPPAPSEVPTESMTPSENLSDLDTSYRQNQRQAGSQQANMNPRHSIIQNEAISLSGVPGAAFNTTPIYDAQGSLVGLQTPAENSTMAEGISTEHNENAGYLAIPPVYQYNMVSQPGCNFSGMAYNPYSNYTMNPTLPYSSQSQAQQFHYQSRFASRDLPQKTLLANSENRDELETTVVRGMPKFEQSFDNCPTVCSLFAVFFCPITLWCSLPALVYSLCAYTDHRMNDVERSQQKSDMARHLVITACVIGLLLCITWAILAFFYYEVIIATVNDVLRVLQHRLSSGT</sequence>
<evidence type="ECO:0000313" key="8">
    <source>
        <dbReference type="EMBL" id="KAF8568919.1"/>
    </source>
</evidence>
<keyword evidence="5 7" id="KW-0472">Membrane</keyword>
<keyword evidence="9" id="KW-1185">Reference proteome</keyword>
<evidence type="ECO:0000256" key="4">
    <source>
        <dbReference type="ARBA" id="ARBA00022989"/>
    </source>
</evidence>
<evidence type="ECO:0000256" key="1">
    <source>
        <dbReference type="ARBA" id="ARBA00004370"/>
    </source>
</evidence>
<keyword evidence="4 7" id="KW-1133">Transmembrane helix</keyword>
<evidence type="ECO:0000256" key="5">
    <source>
        <dbReference type="ARBA" id="ARBA00023136"/>
    </source>
</evidence>
<evidence type="ECO:0000256" key="2">
    <source>
        <dbReference type="ARBA" id="ARBA00006843"/>
    </source>
</evidence>
<evidence type="ECO:0000313" key="9">
    <source>
        <dbReference type="Proteomes" id="UP000699462"/>
    </source>
</evidence>
<organism evidence="8 9">
    <name type="scientific">Paragonimus westermani</name>
    <dbReference type="NCBI Taxonomy" id="34504"/>
    <lineage>
        <taxon>Eukaryota</taxon>
        <taxon>Metazoa</taxon>
        <taxon>Spiralia</taxon>
        <taxon>Lophotrochozoa</taxon>
        <taxon>Platyhelminthes</taxon>
        <taxon>Trematoda</taxon>
        <taxon>Digenea</taxon>
        <taxon>Plagiorchiida</taxon>
        <taxon>Troglotremata</taxon>
        <taxon>Troglotrematidae</taxon>
        <taxon>Paragonimus</taxon>
    </lineage>
</organism>
<gene>
    <name evidence="8" type="ORF">P879_04411</name>
</gene>
<dbReference type="Pfam" id="PF04505">
    <property type="entry name" value="CD225"/>
    <property type="match status" value="1"/>
</dbReference>
<evidence type="ECO:0000256" key="6">
    <source>
        <dbReference type="SAM" id="MobiDB-lite"/>
    </source>
</evidence>
<dbReference type="Proteomes" id="UP000699462">
    <property type="component" value="Unassembled WGS sequence"/>
</dbReference>
<comment type="subcellular location">
    <subcellularLocation>
        <location evidence="1">Membrane</location>
    </subcellularLocation>
</comment>
<feature type="transmembrane region" description="Helical" evidence="7">
    <location>
        <begin position="248"/>
        <end position="271"/>
    </location>
</feature>
<evidence type="ECO:0000256" key="7">
    <source>
        <dbReference type="SAM" id="Phobius"/>
    </source>
</evidence>
<accession>A0A8T0DLW8</accession>